<dbReference type="EMBL" id="GBXM01028515">
    <property type="protein sequence ID" value="JAH80062.1"/>
    <property type="molecule type" value="Transcribed_RNA"/>
</dbReference>
<name>A0A0E9VPR1_ANGAN</name>
<reference evidence="1" key="1">
    <citation type="submission" date="2014-11" db="EMBL/GenBank/DDBJ databases">
        <authorList>
            <person name="Amaro Gonzalez C."/>
        </authorList>
    </citation>
    <scope>NUCLEOTIDE SEQUENCE</scope>
</reference>
<organism evidence="1">
    <name type="scientific">Anguilla anguilla</name>
    <name type="common">European freshwater eel</name>
    <name type="synonym">Muraena anguilla</name>
    <dbReference type="NCBI Taxonomy" id="7936"/>
    <lineage>
        <taxon>Eukaryota</taxon>
        <taxon>Metazoa</taxon>
        <taxon>Chordata</taxon>
        <taxon>Craniata</taxon>
        <taxon>Vertebrata</taxon>
        <taxon>Euteleostomi</taxon>
        <taxon>Actinopterygii</taxon>
        <taxon>Neopterygii</taxon>
        <taxon>Teleostei</taxon>
        <taxon>Anguilliformes</taxon>
        <taxon>Anguillidae</taxon>
        <taxon>Anguilla</taxon>
    </lineage>
</organism>
<accession>A0A0E9VPR1</accession>
<proteinExistence type="predicted"/>
<sequence length="41" mass="4753">MLPKATLTLNSWRVPKPTYATMSLTENVHDKKLGDKVAFYW</sequence>
<dbReference type="AlphaFoldDB" id="A0A0E9VPR1"/>
<reference evidence="1" key="2">
    <citation type="journal article" date="2015" name="Fish Shellfish Immunol.">
        <title>Early steps in the European eel (Anguilla anguilla)-Vibrio vulnificus interaction in the gills: Role of the RtxA13 toxin.</title>
        <authorList>
            <person name="Callol A."/>
            <person name="Pajuelo D."/>
            <person name="Ebbesson L."/>
            <person name="Teles M."/>
            <person name="MacKenzie S."/>
            <person name="Amaro C."/>
        </authorList>
    </citation>
    <scope>NUCLEOTIDE SEQUENCE</scope>
</reference>
<evidence type="ECO:0000313" key="1">
    <source>
        <dbReference type="EMBL" id="JAH80062.1"/>
    </source>
</evidence>
<protein>
    <submittedName>
        <fullName evidence="1">Uncharacterized protein</fullName>
    </submittedName>
</protein>